<gene>
    <name evidence="1" type="ORF">CFAM422_012320</name>
</gene>
<sequence>MSFEVAVSTSRLEPIKETYDHLGRMQWLDMRGQKWSFLKDEMENVQVVVEMCNSGASEDCSLCSLNRRALTHGKGGNIEGPVHEPIDLIYPRYDNYAVIMFEMV</sequence>
<comment type="caution">
    <text evidence="1">The sequence shown here is derived from an EMBL/GenBank/DDBJ whole genome shotgun (WGS) entry which is preliminary data.</text>
</comment>
<evidence type="ECO:0000313" key="1">
    <source>
        <dbReference type="EMBL" id="KAF3057494.1"/>
    </source>
</evidence>
<organism evidence="1 2">
    <name type="scientific">Trichoderma lentiforme</name>
    <dbReference type="NCBI Taxonomy" id="1567552"/>
    <lineage>
        <taxon>Eukaryota</taxon>
        <taxon>Fungi</taxon>
        <taxon>Dikarya</taxon>
        <taxon>Ascomycota</taxon>
        <taxon>Pezizomycotina</taxon>
        <taxon>Sordariomycetes</taxon>
        <taxon>Hypocreomycetidae</taxon>
        <taxon>Hypocreales</taxon>
        <taxon>Hypocreaceae</taxon>
        <taxon>Trichoderma</taxon>
    </lineage>
</organism>
<proteinExistence type="predicted"/>
<evidence type="ECO:0000313" key="2">
    <source>
        <dbReference type="Proteomes" id="UP000801864"/>
    </source>
</evidence>
<keyword evidence="2" id="KW-1185">Reference proteome</keyword>
<protein>
    <submittedName>
        <fullName evidence="1">Uncharacterized protein</fullName>
    </submittedName>
</protein>
<dbReference type="EMBL" id="QLNT01000029">
    <property type="protein sequence ID" value="KAF3057494.1"/>
    <property type="molecule type" value="Genomic_DNA"/>
</dbReference>
<reference evidence="1 2" key="1">
    <citation type="submission" date="2018-06" db="EMBL/GenBank/DDBJ databases">
        <title>Genome analysis of cellulolytic fungus Trichoderma lentiforme CFAM-422.</title>
        <authorList>
            <person name="Steindorff A.S."/>
            <person name="Formighieri E.F."/>
            <person name="Midorikawa G.E.O."/>
            <person name="Tamietti M.S."/>
            <person name="Ramos E.Z."/>
            <person name="Silva A.S."/>
            <person name="Bon E.P.S."/>
            <person name="Mendes T.D."/>
            <person name="Damaso M.C.T."/>
            <person name="Favaro L.C.L."/>
        </authorList>
    </citation>
    <scope>NUCLEOTIDE SEQUENCE [LARGE SCALE GENOMIC DNA]</scope>
    <source>
        <strain evidence="1 2">CFAM-422</strain>
    </source>
</reference>
<name>A0A9P5C6F8_9HYPO</name>
<accession>A0A9P5C6F8</accession>
<dbReference type="Proteomes" id="UP000801864">
    <property type="component" value="Unassembled WGS sequence"/>
</dbReference>
<dbReference type="AlphaFoldDB" id="A0A9P5C6F8"/>